<dbReference type="KEGG" id="apra:G3A50_18170"/>
<reference evidence="1 2" key="1">
    <citation type="submission" date="2020-02" db="EMBL/GenBank/DDBJ databases">
        <authorList>
            <person name="Li G."/>
        </authorList>
    </citation>
    <scope>NUCLEOTIDE SEQUENCE [LARGE SCALE GENOMIC DNA]</scope>
    <source>
        <strain evidence="1 2">DSM 102029</strain>
    </source>
</reference>
<dbReference type="PANTHER" id="PTHR47623:SF1">
    <property type="entry name" value="OS09G0287300 PROTEIN"/>
    <property type="match status" value="1"/>
</dbReference>
<name>A0A6P1YPV0_9HYPH</name>
<proteinExistence type="predicted"/>
<keyword evidence="2" id="KW-1185">Reference proteome</keyword>
<evidence type="ECO:0000313" key="1">
    <source>
        <dbReference type="EMBL" id="QIB35419.1"/>
    </source>
</evidence>
<dbReference type="RefSeq" id="WP_163076559.1">
    <property type="nucleotide sequence ID" value="NZ_CP048630.1"/>
</dbReference>
<sequence>MLRLFLLRHAKSAWPDNVPDRDRPLGPRGRRGAPAMGDYMAKEGLVPARVLVSPARRTIETWDLVSARVASAPHALYEEAIYDASAEALLALIGNQGTASPLMLVGHNPGMEQLAARLLPREQRAPLLAKYPTGALAVIDLPIEDWSQPKAGKGTLERFITPRAIGVVKEGED</sequence>
<dbReference type="InterPro" id="IPR029033">
    <property type="entry name" value="His_PPase_superfam"/>
</dbReference>
<dbReference type="InterPro" id="IPR013078">
    <property type="entry name" value="His_Pase_superF_clade-1"/>
</dbReference>
<dbReference type="SUPFAM" id="SSF53254">
    <property type="entry name" value="Phosphoglycerate mutase-like"/>
    <property type="match status" value="1"/>
</dbReference>
<dbReference type="PANTHER" id="PTHR47623">
    <property type="entry name" value="OS09G0287300 PROTEIN"/>
    <property type="match status" value="1"/>
</dbReference>
<dbReference type="EMBL" id="CP048630">
    <property type="protein sequence ID" value="QIB35419.1"/>
    <property type="molecule type" value="Genomic_DNA"/>
</dbReference>
<dbReference type="Pfam" id="PF00300">
    <property type="entry name" value="His_Phos_1"/>
    <property type="match status" value="1"/>
</dbReference>
<protein>
    <submittedName>
        <fullName evidence="1">Histidine phosphatase family protein</fullName>
    </submittedName>
</protein>
<accession>A0A6P1YPV0</accession>
<evidence type="ECO:0000313" key="2">
    <source>
        <dbReference type="Proteomes" id="UP000464751"/>
    </source>
</evidence>
<gene>
    <name evidence="1" type="ORF">G3A50_18170</name>
</gene>
<dbReference type="Gene3D" id="3.40.50.1240">
    <property type="entry name" value="Phosphoglycerate mutase-like"/>
    <property type="match status" value="1"/>
</dbReference>
<organism evidence="1 2">
    <name type="scientific">Ancylobacter pratisalsi</name>
    <dbReference type="NCBI Taxonomy" id="1745854"/>
    <lineage>
        <taxon>Bacteria</taxon>
        <taxon>Pseudomonadati</taxon>
        <taxon>Pseudomonadota</taxon>
        <taxon>Alphaproteobacteria</taxon>
        <taxon>Hyphomicrobiales</taxon>
        <taxon>Xanthobacteraceae</taxon>
        <taxon>Ancylobacter</taxon>
    </lineage>
</organism>
<dbReference type="AlphaFoldDB" id="A0A6P1YPV0"/>
<dbReference type="Proteomes" id="UP000464751">
    <property type="component" value="Chromosome"/>
</dbReference>
<dbReference type="CDD" id="cd07067">
    <property type="entry name" value="HP_PGM_like"/>
    <property type="match status" value="1"/>
</dbReference>
<dbReference type="SMART" id="SM00855">
    <property type="entry name" value="PGAM"/>
    <property type="match status" value="1"/>
</dbReference>